<evidence type="ECO:0000313" key="4">
    <source>
        <dbReference type="Proteomes" id="UP000198211"/>
    </source>
</evidence>
<dbReference type="FunFam" id="1.10.340.70:FF:000001">
    <property type="entry name" value="Retrovirus-related Pol polyprotein from transposon gypsy-like Protein"/>
    <property type="match status" value="1"/>
</dbReference>
<dbReference type="GO" id="GO:0003964">
    <property type="term" value="F:RNA-directed DNA polymerase activity"/>
    <property type="evidence" value="ECO:0007669"/>
    <property type="project" value="UniProtKB-KW"/>
</dbReference>
<feature type="domain" description="Integrase catalytic" evidence="2">
    <location>
        <begin position="305"/>
        <end position="399"/>
    </location>
</feature>
<keyword evidence="3" id="KW-0695">RNA-directed DNA polymerase</keyword>
<dbReference type="Proteomes" id="UP000198211">
    <property type="component" value="Unassembled WGS sequence"/>
</dbReference>
<feature type="region of interest" description="Disordered" evidence="1">
    <location>
        <begin position="549"/>
        <end position="582"/>
    </location>
</feature>
<dbReference type="InterPro" id="IPR012337">
    <property type="entry name" value="RNaseH-like_sf"/>
</dbReference>
<dbReference type="InterPro" id="IPR041588">
    <property type="entry name" value="Integrase_H2C2"/>
</dbReference>
<organism evidence="3 4">
    <name type="scientific">Phytophthora megakarya</name>
    <dbReference type="NCBI Taxonomy" id="4795"/>
    <lineage>
        <taxon>Eukaryota</taxon>
        <taxon>Sar</taxon>
        <taxon>Stramenopiles</taxon>
        <taxon>Oomycota</taxon>
        <taxon>Peronosporomycetes</taxon>
        <taxon>Peronosporales</taxon>
        <taxon>Peronosporaceae</taxon>
        <taxon>Phytophthora</taxon>
    </lineage>
</organism>
<evidence type="ECO:0000259" key="2">
    <source>
        <dbReference type="PROSITE" id="PS50994"/>
    </source>
</evidence>
<comment type="caution">
    <text evidence="3">The sequence shown here is derived from an EMBL/GenBank/DDBJ whole genome shotgun (WGS) entry which is preliminary data.</text>
</comment>
<feature type="non-terminal residue" evidence="3">
    <location>
        <position position="1"/>
    </location>
</feature>
<dbReference type="PROSITE" id="PS50994">
    <property type="entry name" value="INTEGRASE"/>
    <property type="match status" value="1"/>
</dbReference>
<gene>
    <name evidence="3" type="ORF">PHMEG_00020377</name>
</gene>
<protein>
    <submittedName>
        <fullName evidence="3">Reverse transcriptase</fullName>
    </submittedName>
</protein>
<feature type="region of interest" description="Disordered" evidence="1">
    <location>
        <begin position="8"/>
        <end position="107"/>
    </location>
</feature>
<keyword evidence="3" id="KW-0548">Nucleotidyltransferase</keyword>
<dbReference type="Gene3D" id="1.10.340.70">
    <property type="match status" value="1"/>
</dbReference>
<accession>A0A225VQ69</accession>
<dbReference type="GO" id="GO:0015074">
    <property type="term" value="P:DNA integration"/>
    <property type="evidence" value="ECO:0007669"/>
    <property type="project" value="InterPro"/>
</dbReference>
<evidence type="ECO:0000313" key="3">
    <source>
        <dbReference type="EMBL" id="OWZ07254.1"/>
    </source>
</evidence>
<dbReference type="SUPFAM" id="SSF53098">
    <property type="entry name" value="Ribonuclease H-like"/>
    <property type="match status" value="1"/>
</dbReference>
<reference evidence="4" key="1">
    <citation type="submission" date="2017-03" db="EMBL/GenBank/DDBJ databases">
        <title>Phytopthora megakarya and P. palmivora, two closely related causual agents of cacao black pod achieved similar genome size and gene model numbers by different mechanisms.</title>
        <authorList>
            <person name="Ali S."/>
            <person name="Shao J."/>
            <person name="Larry D.J."/>
            <person name="Kronmiller B."/>
            <person name="Shen D."/>
            <person name="Strem M.D."/>
            <person name="Melnick R.L."/>
            <person name="Guiltinan M.J."/>
            <person name="Tyler B.M."/>
            <person name="Meinhardt L.W."/>
            <person name="Bailey B.A."/>
        </authorList>
    </citation>
    <scope>NUCLEOTIDE SEQUENCE [LARGE SCALE GENOMIC DNA]</scope>
    <source>
        <strain evidence="4">zdho120</strain>
    </source>
</reference>
<dbReference type="InterPro" id="IPR050951">
    <property type="entry name" value="Retrovirus_Pol_polyprotein"/>
</dbReference>
<dbReference type="AlphaFoldDB" id="A0A225VQ69"/>
<keyword evidence="4" id="KW-1185">Reference proteome</keyword>
<dbReference type="EMBL" id="NBNE01003611">
    <property type="protein sequence ID" value="OWZ07254.1"/>
    <property type="molecule type" value="Genomic_DNA"/>
</dbReference>
<feature type="compositionally biased region" description="Low complexity" evidence="1">
    <location>
        <begin position="54"/>
        <end position="66"/>
    </location>
</feature>
<dbReference type="PANTHER" id="PTHR37984">
    <property type="entry name" value="PROTEIN CBG26694"/>
    <property type="match status" value="1"/>
</dbReference>
<keyword evidence="3" id="KW-0808">Transferase</keyword>
<evidence type="ECO:0000256" key="1">
    <source>
        <dbReference type="SAM" id="MobiDB-lite"/>
    </source>
</evidence>
<dbReference type="GO" id="GO:0003676">
    <property type="term" value="F:nucleic acid binding"/>
    <property type="evidence" value="ECO:0007669"/>
    <property type="project" value="InterPro"/>
</dbReference>
<sequence>CAFLATARNIPKCSPGGLGGDVFAVTRSKSKQDKATEEPVPGNGANDSGINKSGTDGPGTNDPGTNESGADCPGTNRSGTDGLEDEPTAASRSPDRQDPEEDPEDVRTERWRRICSHQAHDLGLAPLVKFLRGETEHLSLNQTTHLAKIADQFVLDSRDALFYVSRSTPERPRDAADRLRLVVPQDLQEDILHHCHADFQGAHQGIIRTYERLRKEFYWIGMFKDTERYVKECVDCVTAKGLPRNPGPSPGNLLATRLFQVVSMDFVIPLPRSVRGNMALLLFQCAFSGFIMCMAMASTESQDVEMIRHDRDPRFMGRVFKHFREMLGSRQRATLAYRPQANGQQDRSVQTVIWSVKAYVQTVDQYDWDELAEKLMWALNTSFDVTRLDTPFYLVHGWDAQGTVEAMVGDVSRDVQLRDAQEWRIKVQRQVEYARTWARDLQEKAKKRRAEDHNRKWKQLTDRLKEGFEVGDSVRLYLARVRPGPTKKLAHLWHGPFRVREKRLKPRAKYPVRPSGTIDILEDDDLDAALPLLYEFDQGERARVRFQAMQSGDELPDEKRSPVEPWGVDPEPTTVVGPGVSPRDPMFPGENTPQNMGEVHVSWGVDPGPTAKVRPGVSPRSLVFQDENTLWDTSDCIFA</sequence>
<dbReference type="InterPro" id="IPR036397">
    <property type="entry name" value="RNaseH_sf"/>
</dbReference>
<name>A0A225VQ69_9STRA</name>
<dbReference type="Pfam" id="PF17921">
    <property type="entry name" value="Integrase_H2C2"/>
    <property type="match status" value="1"/>
</dbReference>
<proteinExistence type="predicted"/>
<dbReference type="PANTHER" id="PTHR37984:SF5">
    <property type="entry name" value="PROTEIN NYNRIN-LIKE"/>
    <property type="match status" value="1"/>
</dbReference>
<dbReference type="Gene3D" id="3.30.420.10">
    <property type="entry name" value="Ribonuclease H-like superfamily/Ribonuclease H"/>
    <property type="match status" value="1"/>
</dbReference>
<dbReference type="InterPro" id="IPR001584">
    <property type="entry name" value="Integrase_cat-core"/>
</dbReference>